<gene>
    <name evidence="1" type="ORF">GCM10018781_40840</name>
</gene>
<reference evidence="1" key="2">
    <citation type="submission" date="2020-09" db="EMBL/GenBank/DDBJ databases">
        <authorList>
            <person name="Sun Q."/>
            <person name="Ohkuma M."/>
        </authorList>
    </citation>
    <scope>NUCLEOTIDE SEQUENCE</scope>
    <source>
        <strain evidence="1">JCM 4646</strain>
    </source>
</reference>
<comment type="caution">
    <text evidence="1">The sequence shown here is derived from an EMBL/GenBank/DDBJ whole genome shotgun (WGS) entry which is preliminary data.</text>
</comment>
<dbReference type="AlphaFoldDB" id="A0A919FYW5"/>
<dbReference type="EMBL" id="BNBO01000022">
    <property type="protein sequence ID" value="GHH74356.1"/>
    <property type="molecule type" value="Genomic_DNA"/>
</dbReference>
<sequence>MTRHVLFGIRAHVPGEAAAAIGRQSGCVFEQRESHYAGDYWTARIGSAVVKVMTQPDSYGDPVEGEFLAYRTLIRVDGEQSGPQIEGLVVDGHSVERLRTA</sequence>
<dbReference type="GeneID" id="95354487"/>
<reference evidence="1" key="1">
    <citation type="journal article" date="2014" name="Int. J. Syst. Evol. Microbiol.">
        <title>Complete genome sequence of Corynebacterium casei LMG S-19264T (=DSM 44701T), isolated from a smear-ripened cheese.</title>
        <authorList>
            <consortium name="US DOE Joint Genome Institute (JGI-PGF)"/>
            <person name="Walter F."/>
            <person name="Albersmeier A."/>
            <person name="Kalinowski J."/>
            <person name="Ruckert C."/>
        </authorList>
    </citation>
    <scope>NUCLEOTIDE SEQUENCE</scope>
    <source>
        <strain evidence="1">JCM 4646</strain>
    </source>
</reference>
<keyword evidence="2" id="KW-1185">Reference proteome</keyword>
<evidence type="ECO:0000313" key="1">
    <source>
        <dbReference type="EMBL" id="GHH74356.1"/>
    </source>
</evidence>
<dbReference type="Proteomes" id="UP000617734">
    <property type="component" value="Unassembled WGS sequence"/>
</dbReference>
<protein>
    <submittedName>
        <fullName evidence="1">Uncharacterized protein</fullName>
    </submittedName>
</protein>
<dbReference type="RefSeq" id="WP_190212320.1">
    <property type="nucleotide sequence ID" value="NZ_BNBO01000022.1"/>
</dbReference>
<proteinExistence type="predicted"/>
<accession>A0A919FYW5</accession>
<organism evidence="1 2">
    <name type="scientific">Kitasatospora indigofera</name>
    <dbReference type="NCBI Taxonomy" id="67307"/>
    <lineage>
        <taxon>Bacteria</taxon>
        <taxon>Bacillati</taxon>
        <taxon>Actinomycetota</taxon>
        <taxon>Actinomycetes</taxon>
        <taxon>Kitasatosporales</taxon>
        <taxon>Streptomycetaceae</taxon>
        <taxon>Kitasatospora</taxon>
    </lineage>
</organism>
<name>A0A919FYW5_9ACTN</name>
<evidence type="ECO:0000313" key="2">
    <source>
        <dbReference type="Proteomes" id="UP000617734"/>
    </source>
</evidence>